<evidence type="ECO:0000313" key="2">
    <source>
        <dbReference type="Proteomes" id="UP001147733"/>
    </source>
</evidence>
<reference evidence="1" key="1">
    <citation type="submission" date="2022-11" db="EMBL/GenBank/DDBJ databases">
        <authorList>
            <person name="Petersen C."/>
        </authorList>
    </citation>
    <scope>NUCLEOTIDE SEQUENCE</scope>
    <source>
        <strain evidence="1">IBT 23319</strain>
    </source>
</reference>
<name>A0A9W9PFS7_PENCI</name>
<dbReference type="RefSeq" id="XP_056505493.1">
    <property type="nucleotide sequence ID" value="XM_056639736.1"/>
</dbReference>
<dbReference type="AlphaFoldDB" id="A0A9W9PFS7"/>
<keyword evidence="2" id="KW-1185">Reference proteome</keyword>
<accession>A0A9W9PFS7</accession>
<evidence type="ECO:0000313" key="1">
    <source>
        <dbReference type="EMBL" id="KAJ5242489.1"/>
    </source>
</evidence>
<reference evidence="1" key="2">
    <citation type="journal article" date="2023" name="IMA Fungus">
        <title>Comparative genomic study of the Penicillium genus elucidates a diverse pangenome and 15 lateral gene transfer events.</title>
        <authorList>
            <person name="Petersen C."/>
            <person name="Sorensen T."/>
            <person name="Nielsen M.R."/>
            <person name="Sondergaard T.E."/>
            <person name="Sorensen J.L."/>
            <person name="Fitzpatrick D.A."/>
            <person name="Frisvad J.C."/>
            <person name="Nielsen K.L."/>
        </authorList>
    </citation>
    <scope>NUCLEOTIDE SEQUENCE</scope>
    <source>
        <strain evidence="1">IBT 23319</strain>
    </source>
</reference>
<organism evidence="1 2">
    <name type="scientific">Penicillium citrinum</name>
    <dbReference type="NCBI Taxonomy" id="5077"/>
    <lineage>
        <taxon>Eukaryota</taxon>
        <taxon>Fungi</taxon>
        <taxon>Dikarya</taxon>
        <taxon>Ascomycota</taxon>
        <taxon>Pezizomycotina</taxon>
        <taxon>Eurotiomycetes</taxon>
        <taxon>Eurotiomycetidae</taxon>
        <taxon>Eurotiales</taxon>
        <taxon>Aspergillaceae</taxon>
        <taxon>Penicillium</taxon>
    </lineage>
</organism>
<comment type="caution">
    <text evidence="1">The sequence shown here is derived from an EMBL/GenBank/DDBJ whole genome shotgun (WGS) entry which is preliminary data.</text>
</comment>
<dbReference type="EMBL" id="JAPQKT010000001">
    <property type="protein sequence ID" value="KAJ5242489.1"/>
    <property type="molecule type" value="Genomic_DNA"/>
</dbReference>
<protein>
    <submittedName>
        <fullName evidence="1">Uncharacterized protein</fullName>
    </submittedName>
</protein>
<gene>
    <name evidence="1" type="ORF">N7469_000816</name>
</gene>
<dbReference type="Proteomes" id="UP001147733">
    <property type="component" value="Unassembled WGS sequence"/>
</dbReference>
<dbReference type="GeneID" id="81378903"/>
<sequence>MQLQSVHTALVQSMLNAHLAAARNRIPLTPLYNHTINANDDSSVYNDRPATAHKPSSVIKLKTFIMPSTILAFSAAALLGFAQFTYAQTNITSHACASGSEYNSCNRKVADDWSSCIRDCNGNGDCIVDCGCTSHQNYINCMAQTCWNQVYSCEYQLFIQQYFAICPSAREPIPFWPAPDNAPNRCSCDLGKVLQTTLTARKEQVSCVRNVTDKTLDKIPSDLGDLDDLPNGLDIANDATNCACCGASAAISASWDVCPHTEPRLAGADLWPLFFPSDLPNLYTSIPHWTWSSCDKTLSSTDCKKIGFSDASDKFYKPGDLPSNGTSTLHNVGGTVTAPPSGTVLTWSQASSTYTVTATGYDRKAVQSQSEYRATATGTETEGFATQTGTNVGGVVTPMGVMAGVGVVGALLL</sequence>
<dbReference type="OrthoDB" id="3538998at2759"/>
<proteinExistence type="predicted"/>